<reference evidence="15 16" key="1">
    <citation type="submission" date="2019-08" db="EMBL/GenBank/DDBJ databases">
        <title>Highly reduced genomes of protist endosymbionts show evolutionary convergence.</title>
        <authorList>
            <person name="George E."/>
            <person name="Husnik F."/>
            <person name="Tashyreva D."/>
            <person name="Prokopchuk G."/>
            <person name="Horak A."/>
            <person name="Kwong W.K."/>
            <person name="Lukes J."/>
            <person name="Keeling P.J."/>
        </authorList>
    </citation>
    <scope>NUCLEOTIDE SEQUENCE [LARGE SCALE GENOMIC DNA]</scope>
    <source>
        <strain evidence="15">1621</strain>
    </source>
</reference>
<comment type="domain">
    <text evidence="13">The arm domain is inserted in the first ABC transporter domain. Probably contacts ribosomal protein L1.</text>
</comment>
<dbReference type="GO" id="GO:0016887">
    <property type="term" value="F:ATP hydrolysis activity"/>
    <property type="evidence" value="ECO:0007669"/>
    <property type="project" value="UniProtKB-UniRule"/>
</dbReference>
<dbReference type="GO" id="GO:0043022">
    <property type="term" value="F:ribosome binding"/>
    <property type="evidence" value="ECO:0007669"/>
    <property type="project" value="UniProtKB-UniRule"/>
</dbReference>
<dbReference type="InterPro" id="IPR003593">
    <property type="entry name" value="AAA+_ATPase"/>
</dbReference>
<comment type="domain">
    <text evidence="13">The P-site tRNA interaction motif (PtIM domain) probably interacts with the P-site tRNA(fMet) as well as the 23S rRNA.</text>
</comment>
<dbReference type="PANTHER" id="PTHR43858">
    <property type="entry name" value="ENERGY-DEPENDENT TRANSLATIONAL THROTTLE PROTEIN ETTA"/>
    <property type="match status" value="1"/>
</dbReference>
<evidence type="ECO:0000256" key="9">
    <source>
        <dbReference type="ARBA" id="ARBA00022845"/>
    </source>
</evidence>
<evidence type="ECO:0000259" key="14">
    <source>
        <dbReference type="PROSITE" id="PS50893"/>
    </source>
</evidence>
<comment type="caution">
    <text evidence="13">Lacks conserved residue(s) required for the propagation of feature annotation.</text>
</comment>
<feature type="domain" description="ABC transporter" evidence="14">
    <location>
        <begin position="7"/>
        <end position="260"/>
    </location>
</feature>
<protein>
    <recommendedName>
        <fullName evidence="13">Energy-dependent translational throttle protein EttA</fullName>
        <ecNumber evidence="13">3.6.1.-</ecNumber>
    </recommendedName>
    <alternativeName>
        <fullName evidence="13">Translational regulatory factor EttA</fullName>
    </alternativeName>
</protein>
<evidence type="ECO:0000313" key="16">
    <source>
        <dbReference type="Proteomes" id="UP000323844"/>
    </source>
</evidence>
<dbReference type="CDD" id="cd03221">
    <property type="entry name" value="ABCF_EF-3"/>
    <property type="match status" value="2"/>
</dbReference>
<dbReference type="FunFam" id="3.40.50.300:FF:000011">
    <property type="entry name" value="Putative ABC transporter ATP-binding component"/>
    <property type="match status" value="1"/>
</dbReference>
<evidence type="ECO:0000256" key="7">
    <source>
        <dbReference type="ARBA" id="ARBA00022801"/>
    </source>
</evidence>
<dbReference type="OrthoDB" id="9762369at2"/>
<comment type="subcellular location">
    <subcellularLocation>
        <location evidence="13">Cytoplasm</location>
    </subcellularLocation>
    <text evidence="13">Associates with ribosomes and polysomes.</text>
</comment>
<dbReference type="PROSITE" id="PS00211">
    <property type="entry name" value="ABC_TRANSPORTER_1"/>
    <property type="match status" value="1"/>
</dbReference>
<proteinExistence type="inferred from homology"/>
<dbReference type="InterPro" id="IPR003439">
    <property type="entry name" value="ABC_transporter-like_ATP-bd"/>
</dbReference>
<keyword evidence="2 13" id="KW-0963">Cytoplasm</keyword>
<keyword evidence="3 13" id="KW-0820">tRNA-binding</keyword>
<dbReference type="PROSITE" id="PS50893">
    <property type="entry name" value="ABC_TRANSPORTER_2"/>
    <property type="match status" value="2"/>
</dbReference>
<dbReference type="SUPFAM" id="SSF52540">
    <property type="entry name" value="P-loop containing nucleoside triphosphate hydrolases"/>
    <property type="match status" value="2"/>
</dbReference>
<evidence type="ECO:0000256" key="3">
    <source>
        <dbReference type="ARBA" id="ARBA00022555"/>
    </source>
</evidence>
<dbReference type="InterPro" id="IPR022374">
    <property type="entry name" value="EttA"/>
</dbReference>
<evidence type="ECO:0000256" key="6">
    <source>
        <dbReference type="ARBA" id="ARBA00022741"/>
    </source>
</evidence>
<comment type="catalytic activity">
    <reaction evidence="13">
        <text>ATP + H2O = ADP + phosphate + H(+)</text>
        <dbReference type="Rhea" id="RHEA:13065"/>
        <dbReference type="ChEBI" id="CHEBI:15377"/>
        <dbReference type="ChEBI" id="CHEBI:15378"/>
        <dbReference type="ChEBI" id="CHEBI:30616"/>
        <dbReference type="ChEBI" id="CHEBI:43474"/>
        <dbReference type="ChEBI" id="CHEBI:456216"/>
    </reaction>
</comment>
<comment type="function">
    <text evidence="13">A translation factor that gates the progression of the 70S ribosomal initiation complex (IC, containing tRNA(fMet) in the P-site) into the translation elongation cycle by using a mechanism sensitive to the ATP/ADP ratio. Binds to the 70S ribosome E-site where it modulates the state of the translating ribosome during subunit translocation. ATP hydrolysis probably frees it from the ribosome, which can enter the elongation phase.</text>
</comment>
<dbReference type="InterPro" id="IPR032781">
    <property type="entry name" value="ABC_tran_Xtn"/>
</dbReference>
<dbReference type="Pfam" id="PF12848">
    <property type="entry name" value="ABC_tran_Xtn"/>
    <property type="match status" value="1"/>
</dbReference>
<evidence type="ECO:0000256" key="1">
    <source>
        <dbReference type="ARBA" id="ARBA00005868"/>
    </source>
</evidence>
<dbReference type="Gene3D" id="3.40.50.300">
    <property type="entry name" value="P-loop containing nucleotide triphosphate hydrolases"/>
    <property type="match status" value="2"/>
</dbReference>
<dbReference type="GO" id="GO:0000049">
    <property type="term" value="F:tRNA binding"/>
    <property type="evidence" value="ECO:0007669"/>
    <property type="project" value="UniProtKB-UniRule"/>
</dbReference>
<dbReference type="GO" id="GO:0006412">
    <property type="term" value="P:translation"/>
    <property type="evidence" value="ECO:0007669"/>
    <property type="project" value="UniProtKB-KW"/>
</dbReference>
<sequence>MTSQFIFVMKKLSKAVGNKILIQDTWLSFLYGAKIGIIGSNGAGKSTLMKIIAGLDKEFEGEAWPDKNVKIGYLPQEPQLDSSKTVLENVMMGLKEKTELLKQFDQISQKFSNASPEEIESLLEQQTLLQEQIDAVNGWNLEHEVSVAMNALSCPEKNKDTTILSGGEKRRVALCKLLLQKPDMLLLDEPTNHLDAQSVAWLEHYLKEYTGTVILVTHDRYFLDNIAHWILEIDNKKCVPWESNYSSWLEKKYNNLGMEKQRQKDLAKQIKRELQWITEGKHTKNKARVKAYDQLLAQKQTISDTTSQIFIPNGPKLGKVAIRVNDISKSFQNDILFQNFSCTIPSNAVVGIIGPNGAGKSTFLNLITGTEVSDTGEIEIEKSVSIGFVNQLRDNIQDENTVWEEISEQLEEIQLGDRKIKTRAYCSMFNFKGDVQQKKVKDLSGGERNRLHMAKLLKKEANVILLDEPSNDLDIETLRSLETAIEQFTGTMLVVSHDRWFLDRVATHIMDFDKEEKQIRWFEGNYTEYKTYLDKIGKDVSISKKSIYKKLH</sequence>
<dbReference type="GO" id="GO:0045900">
    <property type="term" value="P:negative regulation of translational elongation"/>
    <property type="evidence" value="ECO:0007669"/>
    <property type="project" value="UniProtKB-UniRule"/>
</dbReference>
<comment type="similarity">
    <text evidence="1 13">Belongs to the ABC transporter superfamily. ABCF family. Translational throttle EttA subfamily.</text>
</comment>
<organism evidence="15 16">
    <name type="scientific">Candidatus Sneabacter namystus</name>
    <dbReference type="NCBI Taxonomy" id="2601646"/>
    <lineage>
        <taxon>Bacteria</taxon>
        <taxon>Pseudomonadati</taxon>
        <taxon>Pseudomonadota</taxon>
        <taxon>Alphaproteobacteria</taxon>
        <taxon>Rickettsiales</taxon>
        <taxon>Rickettsiaceae</taxon>
        <taxon>Rickettsieae</taxon>
        <taxon>Candidatus Sneabacter</taxon>
    </lineage>
</organism>
<keyword evidence="9 13" id="KW-0810">Translation regulation</keyword>
<dbReference type="Proteomes" id="UP000323844">
    <property type="component" value="Chromosome"/>
</dbReference>
<keyword evidence="10 13" id="KW-0694">RNA-binding</keyword>
<keyword evidence="8 13" id="KW-0067">ATP-binding</keyword>
<evidence type="ECO:0000256" key="12">
    <source>
        <dbReference type="ARBA" id="ARBA00024725"/>
    </source>
</evidence>
<evidence type="ECO:0000256" key="10">
    <source>
        <dbReference type="ARBA" id="ARBA00022884"/>
    </source>
</evidence>
<evidence type="ECO:0000256" key="8">
    <source>
        <dbReference type="ARBA" id="ARBA00022840"/>
    </source>
</evidence>
<dbReference type="NCBIfam" id="NF008775">
    <property type="entry name" value="PRK11819.1"/>
    <property type="match status" value="1"/>
</dbReference>
<dbReference type="GO" id="GO:0019843">
    <property type="term" value="F:rRNA binding"/>
    <property type="evidence" value="ECO:0007669"/>
    <property type="project" value="UniProtKB-UniRule"/>
</dbReference>
<evidence type="ECO:0000256" key="4">
    <source>
        <dbReference type="ARBA" id="ARBA00022730"/>
    </source>
</evidence>
<dbReference type="GO" id="GO:0005737">
    <property type="term" value="C:cytoplasm"/>
    <property type="evidence" value="ECO:0007669"/>
    <property type="project" value="UniProtKB-SubCell"/>
</dbReference>
<dbReference type="InterPro" id="IPR017871">
    <property type="entry name" value="ABC_transporter-like_CS"/>
</dbReference>
<evidence type="ECO:0000313" key="15">
    <source>
        <dbReference type="EMBL" id="QEK39390.1"/>
    </source>
</evidence>
<evidence type="ECO:0000256" key="11">
    <source>
        <dbReference type="ARBA" id="ARBA00022917"/>
    </source>
</evidence>
<dbReference type="PANTHER" id="PTHR43858:SF1">
    <property type="entry name" value="ABC TRANSPORTER-RELATED PROTEIN"/>
    <property type="match status" value="1"/>
</dbReference>
<gene>
    <name evidence="13 15" type="primary">ettA</name>
    <name evidence="15" type="ORF">FZC37_00315</name>
</gene>
<keyword evidence="16" id="KW-1185">Reference proteome</keyword>
<keyword evidence="4 13" id="KW-0699">rRNA-binding</keyword>
<dbReference type="RefSeq" id="WP_148951751.1">
    <property type="nucleotide sequence ID" value="NZ_CP043312.1"/>
</dbReference>
<keyword evidence="11 13" id="KW-0648">Protein biosynthesis</keyword>
<keyword evidence="5 13" id="KW-0677">Repeat</keyword>
<comment type="subunit">
    <text evidence="13">Monomer. Probably contacts ribosomal proteins L1, L5, L33 and S7, the 16S and 23S rRNA and the P-site containing tRNA(fMet).</text>
</comment>
<feature type="binding site" evidence="13">
    <location>
        <begin position="39"/>
        <end position="46"/>
    </location>
    <ligand>
        <name>ATP</name>
        <dbReference type="ChEBI" id="CHEBI:30616"/>
        <label>1</label>
    </ligand>
</feature>
<accession>A0A5C0UI21</accession>
<feature type="binding site" evidence="13">
    <location>
        <begin position="354"/>
        <end position="361"/>
    </location>
    <ligand>
        <name>ATP</name>
        <dbReference type="ChEBI" id="CHEBI:30616"/>
        <label>2</label>
    </ligand>
</feature>
<dbReference type="GO" id="GO:0005524">
    <property type="term" value="F:ATP binding"/>
    <property type="evidence" value="ECO:0007669"/>
    <property type="project" value="UniProtKB-UniRule"/>
</dbReference>
<keyword evidence="7 13" id="KW-0378">Hydrolase</keyword>
<evidence type="ECO:0000256" key="5">
    <source>
        <dbReference type="ARBA" id="ARBA00022737"/>
    </source>
</evidence>
<dbReference type="AlphaFoldDB" id="A0A5C0UI21"/>
<dbReference type="KEGG" id="snay:FZC37_00315"/>
<dbReference type="SMART" id="SM00382">
    <property type="entry name" value="AAA"/>
    <property type="match status" value="2"/>
</dbReference>
<feature type="domain" description="ABC transporter" evidence="14">
    <location>
        <begin position="322"/>
        <end position="548"/>
    </location>
</feature>
<keyword evidence="6 13" id="KW-0547">Nucleotide-binding</keyword>
<evidence type="ECO:0000256" key="2">
    <source>
        <dbReference type="ARBA" id="ARBA00022490"/>
    </source>
</evidence>
<dbReference type="HAMAP" id="MF_00847">
    <property type="entry name" value="EttA"/>
    <property type="match status" value="1"/>
</dbReference>
<dbReference type="EC" id="3.6.1.-" evidence="13"/>
<dbReference type="InterPro" id="IPR027417">
    <property type="entry name" value="P-loop_NTPase"/>
</dbReference>
<dbReference type="FunFam" id="3.40.50.300:FF:000183">
    <property type="entry name" value="ABC transporter ATP-binding protein yjjK"/>
    <property type="match status" value="1"/>
</dbReference>
<dbReference type="EMBL" id="CP043312">
    <property type="protein sequence ID" value="QEK39390.1"/>
    <property type="molecule type" value="Genomic_DNA"/>
</dbReference>
<evidence type="ECO:0000256" key="13">
    <source>
        <dbReference type="HAMAP-Rule" id="MF_00847"/>
    </source>
</evidence>
<name>A0A5C0UI21_9RICK</name>
<comment type="function">
    <text evidence="12">Part of an ABC transporter complex. Transmembrane domains (TMD) form a pore in the inner membrane and the ATP-binding domain (NBD) is responsible for energy generation.</text>
</comment>
<dbReference type="Pfam" id="PF00005">
    <property type="entry name" value="ABC_tran"/>
    <property type="match status" value="2"/>
</dbReference>